<dbReference type="KEGG" id="cact:HZ995_14730"/>
<evidence type="ECO:0000313" key="1">
    <source>
        <dbReference type="EMBL" id="QTN35704.1"/>
    </source>
</evidence>
<dbReference type="Proteomes" id="UP000665026">
    <property type="component" value="Chromosome"/>
</dbReference>
<proteinExistence type="predicted"/>
<dbReference type="EMBL" id="CP060010">
    <property type="protein sequence ID" value="QTN35704.1"/>
    <property type="molecule type" value="Genomic_DNA"/>
</dbReference>
<accession>A0A975EPG0</accession>
<evidence type="ECO:0000313" key="2">
    <source>
        <dbReference type="Proteomes" id="UP000665026"/>
    </source>
</evidence>
<reference evidence="1" key="1">
    <citation type="submission" date="2020-07" db="EMBL/GenBank/DDBJ databases">
        <title>Genome sequences of bacteria associated with the marine, planktonic diatom Thalassiosira profunda strain ECT2AJA-044.</title>
        <authorList>
            <person name="Gargas C.B."/>
            <person name="Roberts W.R."/>
            <person name="Alverson A.J."/>
        </authorList>
    </citation>
    <scope>NUCLEOTIDE SEQUENCE</scope>
    <source>
        <strain evidence="1">ECT2AJA-044</strain>
    </source>
</reference>
<dbReference type="RefSeq" id="WP_209356408.1">
    <property type="nucleotide sequence ID" value="NZ_CP060010.1"/>
</dbReference>
<name>A0A975EPG0_9RHOB</name>
<protein>
    <submittedName>
        <fullName evidence="1">Uncharacterized protein</fullName>
    </submittedName>
</protein>
<gene>
    <name evidence="1" type="ORF">HZ995_14730</name>
</gene>
<sequence length="58" mass="6761">MMMNPKAFLPAFKQTRHGRLFELIKQADWISATHHHKETSQEAEMLAFRDMAAGSLFR</sequence>
<organism evidence="1 2">
    <name type="scientific">Cognatishimia activa</name>
    <dbReference type="NCBI Taxonomy" id="1715691"/>
    <lineage>
        <taxon>Bacteria</taxon>
        <taxon>Pseudomonadati</taxon>
        <taxon>Pseudomonadota</taxon>
        <taxon>Alphaproteobacteria</taxon>
        <taxon>Rhodobacterales</taxon>
        <taxon>Paracoccaceae</taxon>
        <taxon>Cognatishimia</taxon>
    </lineage>
</organism>
<dbReference type="AlphaFoldDB" id="A0A975EPG0"/>